<feature type="compositionally biased region" description="Low complexity" evidence="1">
    <location>
        <begin position="19"/>
        <end position="46"/>
    </location>
</feature>
<dbReference type="EnsemblPlants" id="OBART11G09360.1">
    <property type="protein sequence ID" value="OBART11G09360.1"/>
    <property type="gene ID" value="OBART11G09360"/>
</dbReference>
<evidence type="ECO:0000313" key="3">
    <source>
        <dbReference type="Proteomes" id="UP000026960"/>
    </source>
</evidence>
<name>A0A0D3HKH4_9ORYZ</name>
<sequence>MEIRRSASDEAVATRPKGRVAAAGARGRSKRTTSSTAASRVWQRQGGAERRHEAREATAGEEDFKTLFGKLMLPHTALQKIHIPLESSKCYMLTSIAHFQAITAETVILKFGEQEFKHRGNEIYLYKL</sequence>
<accession>A0A0D3HKH4</accession>
<reference evidence="2" key="2">
    <citation type="submission" date="2015-03" db="UniProtKB">
        <authorList>
            <consortium name="EnsemblPlants"/>
        </authorList>
    </citation>
    <scope>IDENTIFICATION</scope>
</reference>
<evidence type="ECO:0000313" key="2">
    <source>
        <dbReference type="EnsemblPlants" id="OBART11G09360.1"/>
    </source>
</evidence>
<dbReference type="Gramene" id="OBART11G09360.1">
    <property type="protein sequence ID" value="OBART11G09360.1"/>
    <property type="gene ID" value="OBART11G09360"/>
</dbReference>
<evidence type="ECO:0000256" key="1">
    <source>
        <dbReference type="SAM" id="MobiDB-lite"/>
    </source>
</evidence>
<proteinExistence type="predicted"/>
<dbReference type="PaxDb" id="65489-OBART11G09360.1"/>
<dbReference type="HOGENOM" id="CLU_1962938_0_0_1"/>
<dbReference type="AlphaFoldDB" id="A0A0D3HKH4"/>
<keyword evidence="3" id="KW-1185">Reference proteome</keyword>
<feature type="compositionally biased region" description="Basic and acidic residues" evidence="1">
    <location>
        <begin position="47"/>
        <end position="59"/>
    </location>
</feature>
<organism evidence="2">
    <name type="scientific">Oryza barthii</name>
    <dbReference type="NCBI Taxonomy" id="65489"/>
    <lineage>
        <taxon>Eukaryota</taxon>
        <taxon>Viridiplantae</taxon>
        <taxon>Streptophyta</taxon>
        <taxon>Embryophyta</taxon>
        <taxon>Tracheophyta</taxon>
        <taxon>Spermatophyta</taxon>
        <taxon>Magnoliopsida</taxon>
        <taxon>Liliopsida</taxon>
        <taxon>Poales</taxon>
        <taxon>Poaceae</taxon>
        <taxon>BOP clade</taxon>
        <taxon>Oryzoideae</taxon>
        <taxon>Oryzeae</taxon>
        <taxon>Oryzinae</taxon>
        <taxon>Oryza</taxon>
    </lineage>
</organism>
<reference evidence="2" key="1">
    <citation type="journal article" date="2009" name="Rice">
        <title>De Novo Next Generation Sequencing of Plant Genomes.</title>
        <authorList>
            <person name="Rounsley S."/>
            <person name="Marri P.R."/>
            <person name="Yu Y."/>
            <person name="He R."/>
            <person name="Sisneros N."/>
            <person name="Goicoechea J.L."/>
            <person name="Lee S.J."/>
            <person name="Angelova A."/>
            <person name="Kudrna D."/>
            <person name="Luo M."/>
            <person name="Affourtit J."/>
            <person name="Desany B."/>
            <person name="Knight J."/>
            <person name="Niazi F."/>
            <person name="Egholm M."/>
            <person name="Wing R.A."/>
        </authorList>
    </citation>
    <scope>NUCLEOTIDE SEQUENCE [LARGE SCALE GENOMIC DNA]</scope>
    <source>
        <strain evidence="2">cv. IRGC 105608</strain>
    </source>
</reference>
<protein>
    <submittedName>
        <fullName evidence="2">Uncharacterized protein</fullName>
    </submittedName>
</protein>
<feature type="region of interest" description="Disordered" evidence="1">
    <location>
        <begin position="1"/>
        <end position="59"/>
    </location>
</feature>
<dbReference type="Proteomes" id="UP000026960">
    <property type="component" value="Chromosome 11"/>
</dbReference>